<dbReference type="InterPro" id="IPR003778">
    <property type="entry name" value="CT_A_B"/>
</dbReference>
<evidence type="ECO:0000313" key="6">
    <source>
        <dbReference type="Proteomes" id="UP000244093"/>
    </source>
</evidence>
<comment type="caution">
    <text evidence="5">The sequence shown here is derived from an EMBL/GenBank/DDBJ whole genome shotgun (WGS) entry which is preliminary data.</text>
</comment>
<keyword evidence="1" id="KW-0547">Nucleotide-binding</keyword>
<evidence type="ECO:0000256" key="3">
    <source>
        <dbReference type="ARBA" id="ARBA00022840"/>
    </source>
</evidence>
<dbReference type="GO" id="GO:0005524">
    <property type="term" value="F:ATP binding"/>
    <property type="evidence" value="ECO:0007669"/>
    <property type="project" value="UniProtKB-KW"/>
</dbReference>
<dbReference type="GO" id="GO:0016787">
    <property type="term" value="F:hydrolase activity"/>
    <property type="evidence" value="ECO:0007669"/>
    <property type="project" value="UniProtKB-KW"/>
</dbReference>
<keyword evidence="3" id="KW-0067">ATP-binding</keyword>
<gene>
    <name evidence="5" type="ORF">B7O98_07480</name>
</gene>
<feature type="domain" description="Carboxyltransferase" evidence="4">
    <location>
        <begin position="27"/>
        <end position="314"/>
    </location>
</feature>
<organism evidence="5 6">
    <name type="scientific">Zestosphaera tikiterensis</name>
    <dbReference type="NCBI Taxonomy" id="1973259"/>
    <lineage>
        <taxon>Archaea</taxon>
        <taxon>Thermoproteota</taxon>
        <taxon>Thermoprotei</taxon>
        <taxon>Desulfurococcales</taxon>
        <taxon>Desulfurococcaceae</taxon>
        <taxon>Zestosphaera</taxon>
    </lineage>
</organism>
<proteinExistence type="predicted"/>
<dbReference type="PANTHER" id="PTHR43309:SF3">
    <property type="entry name" value="5-OXOPROLINASE SUBUNIT C"/>
    <property type="match status" value="1"/>
</dbReference>
<dbReference type="PANTHER" id="PTHR43309">
    <property type="entry name" value="5-OXOPROLINASE SUBUNIT C"/>
    <property type="match status" value="1"/>
</dbReference>
<protein>
    <recommendedName>
        <fullName evidence="4">Carboxyltransferase domain-containing protein</fullName>
    </recommendedName>
</protein>
<dbReference type="NCBIfam" id="TIGR00724">
    <property type="entry name" value="urea_amlyse_rel"/>
    <property type="match status" value="1"/>
</dbReference>
<evidence type="ECO:0000259" key="4">
    <source>
        <dbReference type="SMART" id="SM00797"/>
    </source>
</evidence>
<dbReference type="EMBL" id="NBVN01000004">
    <property type="protein sequence ID" value="PUA32486.1"/>
    <property type="molecule type" value="Genomic_DNA"/>
</dbReference>
<dbReference type="Pfam" id="PF02626">
    <property type="entry name" value="CT_A_B"/>
    <property type="match status" value="1"/>
</dbReference>
<evidence type="ECO:0000256" key="1">
    <source>
        <dbReference type="ARBA" id="ARBA00022741"/>
    </source>
</evidence>
<name>A0A2R7Y4K6_9CREN</name>
<evidence type="ECO:0000313" key="5">
    <source>
        <dbReference type="EMBL" id="PUA32486.1"/>
    </source>
</evidence>
<dbReference type="Proteomes" id="UP000244093">
    <property type="component" value="Unassembled WGS sequence"/>
</dbReference>
<dbReference type="SMART" id="SM00797">
    <property type="entry name" value="AHS2"/>
    <property type="match status" value="1"/>
</dbReference>
<dbReference type="AlphaFoldDB" id="A0A2R7Y4K6"/>
<evidence type="ECO:0000256" key="2">
    <source>
        <dbReference type="ARBA" id="ARBA00022801"/>
    </source>
</evidence>
<keyword evidence="2" id="KW-0378">Hydrolase</keyword>
<dbReference type="SUPFAM" id="SSF50891">
    <property type="entry name" value="Cyclophilin-like"/>
    <property type="match status" value="1"/>
</dbReference>
<dbReference type="InterPro" id="IPR052708">
    <property type="entry name" value="PxpC"/>
</dbReference>
<reference evidence="5 6" key="1">
    <citation type="journal article" date="2018" name="Syst. Appl. Microbiol.">
        <title>A new symbiotic nanoarchaeote (Candidatus Nanoclepta minutus) and its host (Zestosphaera tikiterensis gen. nov., sp. nov.) from a New Zealand hot spring.</title>
        <authorList>
            <person name="St John E."/>
            <person name="Liu Y."/>
            <person name="Podar M."/>
            <person name="Stott M.B."/>
            <person name="Meneghin J."/>
            <person name="Chen Z."/>
            <person name="Lagutin K."/>
            <person name="Mitchell K."/>
            <person name="Reysenbach A.L."/>
        </authorList>
    </citation>
    <scope>NUCLEOTIDE SEQUENCE [LARGE SCALE GENOMIC DNA]</scope>
    <source>
        <strain evidence="5">NZ3</strain>
    </source>
</reference>
<dbReference type="InterPro" id="IPR029000">
    <property type="entry name" value="Cyclophilin-like_dom_sf"/>
</dbReference>
<sequence length="330" mass="35830">MDHVPTIKVLKSFYSSIQDLGRYGFRALGVPVCGAMDKLSAAYANALVGNDVNEALIEVIGGNFVFEVLRDSLIALTGADSKVTIDNIPVKVWSSVLVRKGSVVVVEPPKRGFITYIAVDGGLDAEVVMGSKSTYVRGGFGGFEGRLLKPGDVLSTKDVRLKSVFKLAGSYEVPNEVVERLPDSNTVLELKATEGMHVDLLGEDFIELLKNVYVVDVSSDRMGYRLKGEPIKKASKLGRLISIPTNRGYVQIPPDGQPIVLMSDAQTTGGYAVALVLTQRSVDVLAQAQPGQRVRFKVVSVEEAEDENAKYLELLGNPPLIFKEGEESYY</sequence>
<accession>A0A2R7Y4K6</accession>
<dbReference type="Gene3D" id="2.40.100.10">
    <property type="entry name" value="Cyclophilin-like"/>
    <property type="match status" value="1"/>
</dbReference>